<keyword evidence="3" id="KW-1185">Reference proteome</keyword>
<dbReference type="PATRIC" id="fig|1120927.3.peg.1966"/>
<dbReference type="AlphaFoldDB" id="R9AY71"/>
<name>R9AY71_9GAMM</name>
<keyword evidence="1" id="KW-1133">Transmembrane helix</keyword>
<feature type="transmembrane region" description="Helical" evidence="1">
    <location>
        <begin position="7"/>
        <end position="32"/>
    </location>
</feature>
<comment type="caution">
    <text evidence="2">The sequence shown here is derived from an EMBL/GenBank/DDBJ whole genome shotgun (WGS) entry which is preliminary data.</text>
</comment>
<keyword evidence="1" id="KW-0472">Membrane</keyword>
<evidence type="ECO:0000313" key="2">
    <source>
        <dbReference type="EMBL" id="EOR07143.1"/>
    </source>
</evidence>
<proteinExistence type="predicted"/>
<reference evidence="2 3" key="1">
    <citation type="submission" date="2013-03" db="EMBL/GenBank/DDBJ databases">
        <title>The Genome Sequence of Acinetobacter tandoii CIP 107469.</title>
        <authorList>
            <consortium name="The Broad Institute Genome Sequencing Platform"/>
            <consortium name="The Broad Institute Genome Sequencing Center for Infectious Disease"/>
            <person name="Cerqueira G."/>
            <person name="Feldgarden M."/>
            <person name="Courvalin P."/>
            <person name="Perichon B."/>
            <person name="Grillot-Courvalin C."/>
            <person name="Clermont D."/>
            <person name="Rocha E."/>
            <person name="Yoon E.-J."/>
            <person name="Nemec A."/>
            <person name="Walker B."/>
            <person name="Young S.K."/>
            <person name="Zeng Q."/>
            <person name="Gargeya S."/>
            <person name="Fitzgerald M."/>
            <person name="Haas B."/>
            <person name="Abouelleil A."/>
            <person name="Alvarado L."/>
            <person name="Arachchi H.M."/>
            <person name="Berlin A.M."/>
            <person name="Chapman S.B."/>
            <person name="Dewar J."/>
            <person name="Goldberg J."/>
            <person name="Griggs A."/>
            <person name="Gujja S."/>
            <person name="Hansen M."/>
            <person name="Howarth C."/>
            <person name="Imamovic A."/>
            <person name="Larimer J."/>
            <person name="McCowan C."/>
            <person name="Murphy C."/>
            <person name="Neiman D."/>
            <person name="Pearson M."/>
            <person name="Priest M."/>
            <person name="Roberts A."/>
            <person name="Saif S."/>
            <person name="Shea T."/>
            <person name="Sisk P."/>
            <person name="Sykes S."/>
            <person name="Wortman J."/>
            <person name="Nusbaum C."/>
            <person name="Birren B."/>
        </authorList>
    </citation>
    <scope>NUCLEOTIDE SEQUENCE [LARGE SCALE GENOMIC DNA]</scope>
    <source>
        <strain evidence="2 3">CIP 107469</strain>
    </source>
</reference>
<evidence type="ECO:0000256" key="1">
    <source>
        <dbReference type="SAM" id="Phobius"/>
    </source>
</evidence>
<dbReference type="EMBL" id="AQFM01000037">
    <property type="protein sequence ID" value="EOR07143.1"/>
    <property type="molecule type" value="Genomic_DNA"/>
</dbReference>
<organism evidence="2 3">
    <name type="scientific">Acinetobacter tandoii DSM 14970 = CIP 107469</name>
    <dbReference type="NCBI Taxonomy" id="1120927"/>
    <lineage>
        <taxon>Bacteria</taxon>
        <taxon>Pseudomonadati</taxon>
        <taxon>Pseudomonadota</taxon>
        <taxon>Gammaproteobacteria</taxon>
        <taxon>Moraxellales</taxon>
        <taxon>Moraxellaceae</taxon>
        <taxon>Acinetobacter</taxon>
    </lineage>
</organism>
<evidence type="ECO:0000313" key="3">
    <source>
        <dbReference type="Proteomes" id="UP000016201"/>
    </source>
</evidence>
<accession>R9AY71</accession>
<protein>
    <submittedName>
        <fullName evidence="2">Uncharacterized protein</fullName>
    </submittedName>
</protein>
<dbReference type="eggNOG" id="ENOG5031RFY">
    <property type="taxonomic scope" value="Bacteria"/>
</dbReference>
<sequence length="199" mass="23833">MLRILKYALIFLISIVSSFALLVVGITMYLYIIGYFKFVEEQYQEKWDRSVHIDRQYFPNLFEPIFYFTRRDGGDSGAWVMVYPLDTKTKQAFLKQWQASEAKTSQSIECIKPTIKKRWRTRHSNIHYVQPSEMYRDHRDFKNHDSFIVFGSEKQIKTVEQGCMETAFKVIPKQEKDSYYQYWAIAEQQNLLFSVNELK</sequence>
<dbReference type="Proteomes" id="UP000016201">
    <property type="component" value="Unassembled WGS sequence"/>
</dbReference>
<gene>
    <name evidence="2" type="ORF">I593_02030</name>
</gene>
<keyword evidence="1" id="KW-0812">Transmembrane</keyword>